<sequence length="247" mass="26233">MTTASLVPTRRPAEGGVQIAVIGQSELLTQGLRALLEPFVPTARVDVLGPTLSLQSPRPVVFEPSAPMSSDDRVLLRRVVDRGWLPVAYAWPGEPGRRPHVPGPAVAVSRALGAQELHAELSRLAHRVDGRTDVPATRSASGPGAVVGDGDGVGDFRSVGPCAVPVELSAREREMVELIALGLSNEEIARHCYVTVNTVKTFIRSAYRKIGVTRRTQAVAWALEHGLVDPSAATGLTAAAPRGDRVR</sequence>
<dbReference type="PROSITE" id="PS00622">
    <property type="entry name" value="HTH_LUXR_1"/>
    <property type="match status" value="1"/>
</dbReference>
<dbReference type="CDD" id="cd06170">
    <property type="entry name" value="LuxR_C_like"/>
    <property type="match status" value="1"/>
</dbReference>
<keyword evidence="3" id="KW-0804">Transcription</keyword>
<dbReference type="Gene3D" id="1.10.10.10">
    <property type="entry name" value="Winged helix-like DNA-binding domain superfamily/Winged helix DNA-binding domain"/>
    <property type="match status" value="1"/>
</dbReference>
<organism evidence="5 6">
    <name type="scientific">Nocardioides salarius</name>
    <dbReference type="NCBI Taxonomy" id="374513"/>
    <lineage>
        <taxon>Bacteria</taxon>
        <taxon>Bacillati</taxon>
        <taxon>Actinomycetota</taxon>
        <taxon>Actinomycetes</taxon>
        <taxon>Propionibacteriales</taxon>
        <taxon>Nocardioidaceae</taxon>
        <taxon>Nocardioides</taxon>
    </lineage>
</organism>
<evidence type="ECO:0000256" key="1">
    <source>
        <dbReference type="ARBA" id="ARBA00023015"/>
    </source>
</evidence>
<dbReference type="PROSITE" id="PS50043">
    <property type="entry name" value="HTH_LUXR_2"/>
    <property type="match status" value="1"/>
</dbReference>
<dbReference type="Pfam" id="PF00196">
    <property type="entry name" value="GerE"/>
    <property type="match status" value="1"/>
</dbReference>
<dbReference type="RefSeq" id="WP_227491498.1">
    <property type="nucleotide sequence ID" value="NZ_JACDTV010000004.1"/>
</dbReference>
<dbReference type="SMART" id="SM00421">
    <property type="entry name" value="HTH_LUXR"/>
    <property type="match status" value="1"/>
</dbReference>
<dbReference type="SUPFAM" id="SSF46894">
    <property type="entry name" value="C-terminal effector domain of the bipartite response regulators"/>
    <property type="match status" value="1"/>
</dbReference>
<dbReference type="Proteomes" id="UP000732378">
    <property type="component" value="Unassembled WGS sequence"/>
</dbReference>
<keyword evidence="1" id="KW-0805">Transcription regulation</keyword>
<dbReference type="PANTHER" id="PTHR44688">
    <property type="entry name" value="DNA-BINDING TRANSCRIPTIONAL ACTIVATOR DEVR_DOSR"/>
    <property type="match status" value="1"/>
</dbReference>
<accession>A0ABS2MBX2</accession>
<dbReference type="InterPro" id="IPR000792">
    <property type="entry name" value="Tscrpt_reg_LuxR_C"/>
</dbReference>
<dbReference type="PANTHER" id="PTHR44688:SF16">
    <property type="entry name" value="DNA-BINDING TRANSCRIPTIONAL ACTIVATOR DEVR_DOSR"/>
    <property type="match status" value="1"/>
</dbReference>
<reference evidence="5 6" key="1">
    <citation type="submission" date="2021-01" db="EMBL/GenBank/DDBJ databases">
        <title>Sequencing the genomes of 1000 actinobacteria strains.</title>
        <authorList>
            <person name="Klenk H.-P."/>
        </authorList>
    </citation>
    <scope>NUCLEOTIDE SEQUENCE [LARGE SCALE GENOMIC DNA]</scope>
    <source>
        <strain evidence="5 6">DSM 18239</strain>
    </source>
</reference>
<evidence type="ECO:0000256" key="2">
    <source>
        <dbReference type="ARBA" id="ARBA00023125"/>
    </source>
</evidence>
<feature type="domain" description="HTH luxR-type" evidence="4">
    <location>
        <begin position="161"/>
        <end position="226"/>
    </location>
</feature>
<dbReference type="GO" id="GO:0003677">
    <property type="term" value="F:DNA binding"/>
    <property type="evidence" value="ECO:0007669"/>
    <property type="project" value="UniProtKB-KW"/>
</dbReference>
<dbReference type="InterPro" id="IPR036388">
    <property type="entry name" value="WH-like_DNA-bd_sf"/>
</dbReference>
<dbReference type="InterPro" id="IPR016032">
    <property type="entry name" value="Sig_transdc_resp-reg_C-effctor"/>
</dbReference>
<proteinExistence type="predicted"/>
<evidence type="ECO:0000313" key="5">
    <source>
        <dbReference type="EMBL" id="MBM7508706.1"/>
    </source>
</evidence>
<keyword evidence="2 5" id="KW-0238">DNA-binding</keyword>
<gene>
    <name evidence="5" type="ORF">JOE61_002520</name>
</gene>
<evidence type="ECO:0000259" key="4">
    <source>
        <dbReference type="PROSITE" id="PS50043"/>
    </source>
</evidence>
<dbReference type="PRINTS" id="PR00038">
    <property type="entry name" value="HTHLUXR"/>
</dbReference>
<evidence type="ECO:0000256" key="3">
    <source>
        <dbReference type="ARBA" id="ARBA00023163"/>
    </source>
</evidence>
<name>A0ABS2MBX2_9ACTN</name>
<comment type="caution">
    <text evidence="5">The sequence shown here is derived from an EMBL/GenBank/DDBJ whole genome shotgun (WGS) entry which is preliminary data.</text>
</comment>
<protein>
    <submittedName>
        <fullName evidence="5">DNA-binding CsgD family transcriptional regulator</fullName>
    </submittedName>
</protein>
<evidence type="ECO:0000313" key="6">
    <source>
        <dbReference type="Proteomes" id="UP000732378"/>
    </source>
</evidence>
<keyword evidence="6" id="KW-1185">Reference proteome</keyword>
<dbReference type="EMBL" id="JAFBBZ010000001">
    <property type="protein sequence ID" value="MBM7508706.1"/>
    <property type="molecule type" value="Genomic_DNA"/>
</dbReference>